<accession>A0A0K6G489</accession>
<keyword evidence="5 9" id="KW-0479">Metal-binding</keyword>
<organism evidence="11 12">
    <name type="scientific">Rhizoctonia solani</name>
    <dbReference type="NCBI Taxonomy" id="456999"/>
    <lineage>
        <taxon>Eukaryota</taxon>
        <taxon>Fungi</taxon>
        <taxon>Dikarya</taxon>
        <taxon>Basidiomycota</taxon>
        <taxon>Agaricomycotina</taxon>
        <taxon>Agaricomycetes</taxon>
        <taxon>Cantharellales</taxon>
        <taxon>Ceratobasidiaceae</taxon>
        <taxon>Rhizoctonia</taxon>
    </lineage>
</organism>
<keyword evidence="8 10" id="KW-0503">Monooxygenase</keyword>
<gene>
    <name evidence="11" type="ORF">RSOLAG22IIIB_10502</name>
</gene>
<evidence type="ECO:0000313" key="12">
    <source>
        <dbReference type="Proteomes" id="UP000044841"/>
    </source>
</evidence>
<proteinExistence type="inferred from homology"/>
<keyword evidence="4 9" id="KW-0349">Heme</keyword>
<evidence type="ECO:0000256" key="2">
    <source>
        <dbReference type="ARBA" id="ARBA00005179"/>
    </source>
</evidence>
<dbReference type="InterPro" id="IPR036396">
    <property type="entry name" value="Cyt_P450_sf"/>
</dbReference>
<dbReference type="GO" id="GO:0020037">
    <property type="term" value="F:heme binding"/>
    <property type="evidence" value="ECO:0007669"/>
    <property type="project" value="InterPro"/>
</dbReference>
<keyword evidence="12" id="KW-1185">Reference proteome</keyword>
<dbReference type="Proteomes" id="UP000044841">
    <property type="component" value="Unassembled WGS sequence"/>
</dbReference>
<evidence type="ECO:0000256" key="7">
    <source>
        <dbReference type="ARBA" id="ARBA00023004"/>
    </source>
</evidence>
<dbReference type="PANTHER" id="PTHR46300">
    <property type="entry name" value="P450, PUTATIVE (EUROFUNG)-RELATED-RELATED"/>
    <property type="match status" value="1"/>
</dbReference>
<dbReference type="PANTHER" id="PTHR46300:SF7">
    <property type="entry name" value="P450, PUTATIVE (EUROFUNG)-RELATED"/>
    <property type="match status" value="1"/>
</dbReference>
<dbReference type="EMBL" id="CYGV01001342">
    <property type="protein sequence ID" value="CUA73057.1"/>
    <property type="molecule type" value="Genomic_DNA"/>
</dbReference>
<dbReference type="PRINTS" id="PR00463">
    <property type="entry name" value="EP450I"/>
</dbReference>
<dbReference type="InterPro" id="IPR050364">
    <property type="entry name" value="Cytochrome_P450_fung"/>
</dbReference>
<name>A0A0K6G489_9AGAM</name>
<evidence type="ECO:0000256" key="8">
    <source>
        <dbReference type="ARBA" id="ARBA00023033"/>
    </source>
</evidence>
<dbReference type="InterPro" id="IPR001128">
    <property type="entry name" value="Cyt_P450"/>
</dbReference>
<dbReference type="GO" id="GO:0016705">
    <property type="term" value="F:oxidoreductase activity, acting on paired donors, with incorporation or reduction of molecular oxygen"/>
    <property type="evidence" value="ECO:0007669"/>
    <property type="project" value="InterPro"/>
</dbReference>
<dbReference type="GO" id="GO:0005506">
    <property type="term" value="F:iron ion binding"/>
    <property type="evidence" value="ECO:0007669"/>
    <property type="project" value="InterPro"/>
</dbReference>
<keyword evidence="6 10" id="KW-0560">Oxidoreductase</keyword>
<dbReference type="AlphaFoldDB" id="A0A0K6G489"/>
<dbReference type="GO" id="GO:0004497">
    <property type="term" value="F:monooxygenase activity"/>
    <property type="evidence" value="ECO:0007669"/>
    <property type="project" value="UniProtKB-KW"/>
</dbReference>
<dbReference type="PROSITE" id="PS00086">
    <property type="entry name" value="CYTOCHROME_P450"/>
    <property type="match status" value="1"/>
</dbReference>
<comment type="cofactor">
    <cofactor evidence="1 9">
        <name>heme</name>
        <dbReference type="ChEBI" id="CHEBI:30413"/>
    </cofactor>
</comment>
<dbReference type="InterPro" id="IPR017972">
    <property type="entry name" value="Cyt_P450_CS"/>
</dbReference>
<evidence type="ECO:0000256" key="1">
    <source>
        <dbReference type="ARBA" id="ARBA00001971"/>
    </source>
</evidence>
<reference evidence="11 12" key="1">
    <citation type="submission" date="2015-07" db="EMBL/GenBank/DDBJ databases">
        <authorList>
            <person name="Noorani M."/>
        </authorList>
    </citation>
    <scope>NUCLEOTIDE SEQUENCE [LARGE SCALE GENOMIC DNA]</scope>
    <source>
        <strain evidence="11">BBA 69670</strain>
    </source>
</reference>
<evidence type="ECO:0000256" key="10">
    <source>
        <dbReference type="RuleBase" id="RU000461"/>
    </source>
</evidence>
<sequence>MATSMFKLAYGYDLQGKEDPFLRESTLTLYNGFRAVMFANFYVNFIPALIYIPEWVPGAGWKRKLREWRAQKEQAISAPYNWVKERVADGTAQSSVLGTILQDSKLYSGLSPDIRDDNLEQLGIMIHAGGTDTSSTALVNFVAAMVLYPDVQEKAQLELDTVLGSGTMPTISDRDRLPYINNMILELYRWRPVLPIAIPHVCYEDDVYKGYDIVKGDVVIGNIWAMCRDQRVYPNPEEFNPDRFLDPDVPPAPIFGWGRRRCPGLHFGDASVFIVLTSILSVYKILKRQDSNGAEVQPEMKDAANSLSL</sequence>
<dbReference type="Gene3D" id="1.10.630.10">
    <property type="entry name" value="Cytochrome P450"/>
    <property type="match status" value="1"/>
</dbReference>
<evidence type="ECO:0000256" key="4">
    <source>
        <dbReference type="ARBA" id="ARBA00022617"/>
    </source>
</evidence>
<keyword evidence="7 9" id="KW-0408">Iron</keyword>
<evidence type="ECO:0000256" key="3">
    <source>
        <dbReference type="ARBA" id="ARBA00010617"/>
    </source>
</evidence>
<evidence type="ECO:0000256" key="9">
    <source>
        <dbReference type="PIRSR" id="PIRSR602401-1"/>
    </source>
</evidence>
<dbReference type="InterPro" id="IPR002401">
    <property type="entry name" value="Cyt_P450_E_grp-I"/>
</dbReference>
<evidence type="ECO:0000256" key="6">
    <source>
        <dbReference type="ARBA" id="ARBA00023002"/>
    </source>
</evidence>
<evidence type="ECO:0000313" key="11">
    <source>
        <dbReference type="EMBL" id="CUA73057.1"/>
    </source>
</evidence>
<dbReference type="Pfam" id="PF00067">
    <property type="entry name" value="p450"/>
    <property type="match status" value="1"/>
</dbReference>
<feature type="binding site" description="axial binding residue" evidence="9">
    <location>
        <position position="262"/>
    </location>
    <ligand>
        <name>heme</name>
        <dbReference type="ChEBI" id="CHEBI:30413"/>
    </ligand>
    <ligandPart>
        <name>Fe</name>
        <dbReference type="ChEBI" id="CHEBI:18248"/>
    </ligandPart>
</feature>
<evidence type="ECO:0000256" key="5">
    <source>
        <dbReference type="ARBA" id="ARBA00022723"/>
    </source>
</evidence>
<protein>
    <submittedName>
        <fullName evidence="11">Cytochrome P450 2J6</fullName>
    </submittedName>
</protein>
<comment type="similarity">
    <text evidence="3 10">Belongs to the cytochrome P450 family.</text>
</comment>
<dbReference type="SUPFAM" id="SSF48264">
    <property type="entry name" value="Cytochrome P450"/>
    <property type="match status" value="1"/>
</dbReference>
<comment type="pathway">
    <text evidence="2">Secondary metabolite biosynthesis.</text>
</comment>